<gene>
    <name evidence="1" type="ORF">MYCOZU2_05952</name>
</gene>
<reference evidence="1 2" key="1">
    <citation type="journal article" date="2017" name="Lancet Infect. Dis.">
        <title>Global outbreak of severe Mycobacterium chimaera disease after cardiac surgery: a molecular epidemiological study.</title>
        <authorList>
            <person name="van Ingen J."/>
            <person name="Kohl T."/>
            <person name="Kranzer K."/>
            <person name="Hasse B."/>
            <person name="Keller P."/>
            <person name="Szafranska A."/>
            <person name="Hillemann D."/>
            <person name="Chand M."/>
            <person name="Schreiber P."/>
            <person name="Sommerstein R."/>
            <person name="Berger C."/>
            <person name="Genoni M."/>
            <person name="Ruegg C."/>
            <person name="Troillet N."/>
            <person name="Widmer A.F."/>
            <person name="Becker S.L."/>
            <person name="Herrmann M."/>
            <person name="Eckmanns T."/>
            <person name="Haller S."/>
            <person name="Hoeller C."/>
            <person name="Debast S.B."/>
            <person name="Wolfhagen M.J."/>
            <person name="Hopman J."/>
            <person name="Kluytmans J."/>
            <person name="Langelaar M."/>
            <person name="Notermans D.W."/>
            <person name="ten Oever J."/>
            <person name="van den Barselaar P."/>
            <person name="Vonk A.B.A."/>
            <person name="Vos M.C."/>
            <person name="Ahmed N."/>
            <person name="Brown T."/>
            <person name="Crook D."/>
            <person name="Lamagni T."/>
            <person name="Phin N."/>
            <person name="Smith E.G."/>
            <person name="Zambon M."/>
            <person name="Serr A."/>
            <person name="Goetting T."/>
            <person name="Ebner W."/>
            <person name="Thuermer A."/>
            <person name="Utpatel C."/>
            <person name="Sproer C."/>
            <person name="Bunk B."/>
            <person name="Nubel U."/>
            <person name="Bloemberg G."/>
            <person name="Bottger E."/>
            <person name="Niemann S."/>
            <person name="Wagner D."/>
            <person name="Sax H."/>
        </authorList>
    </citation>
    <scope>NUCLEOTIDE SEQUENCE [LARGE SCALE GENOMIC DNA]</scope>
    <source>
        <strain evidence="1 2">ZUERICH-2</strain>
        <plasmid evidence="1 2">unnamed 2</plasmid>
    </source>
</reference>
<geneLocation type="plasmid" evidence="1 2">
    <name>unnamed 2</name>
</geneLocation>
<evidence type="ECO:0000313" key="1">
    <source>
        <dbReference type="EMBL" id="ASL18297.1"/>
    </source>
</evidence>
<name>A0A7U5MRD3_MYCIT</name>
<evidence type="ECO:0000313" key="2">
    <source>
        <dbReference type="Proteomes" id="UP000198286"/>
    </source>
</evidence>
<dbReference type="Proteomes" id="UP000198286">
    <property type="component" value="Plasmid unnamed 2"/>
</dbReference>
<dbReference type="EMBL" id="CP015269">
    <property type="protein sequence ID" value="ASL18297.1"/>
    <property type="molecule type" value="Genomic_DNA"/>
</dbReference>
<organism evidence="1 2">
    <name type="scientific">Mycobacterium intracellulare subsp. chimaera</name>
    <dbReference type="NCBI Taxonomy" id="222805"/>
    <lineage>
        <taxon>Bacteria</taxon>
        <taxon>Bacillati</taxon>
        <taxon>Actinomycetota</taxon>
        <taxon>Actinomycetes</taxon>
        <taxon>Mycobacteriales</taxon>
        <taxon>Mycobacteriaceae</taxon>
        <taxon>Mycobacterium</taxon>
        <taxon>Mycobacterium avium complex (MAC)</taxon>
    </lineage>
</organism>
<protein>
    <submittedName>
        <fullName evidence="1">Uncharacterized protein</fullName>
    </submittedName>
</protein>
<accession>A0A7U5MRD3</accession>
<proteinExistence type="predicted"/>
<keyword evidence="1" id="KW-0614">Plasmid</keyword>
<sequence length="224" mass="24848">MSTRPLVEPVAGPRWTRKRFVSMLADCYGTTITGEVDIEAVAEYCGVTPATVRRWISGDASTNNRIAAVPSARIVQLQRGPDVVERRNQQQYDRALAALTNINDESSSLPAWDQQGWLNEHTVAIIEVTGKPWRQVVITKANPRALIELRRRSAIVTSLTLPTRFHAQVLAHAVMTRQHTWRVHPSPQQLAIGRTRVWMADAPAVQLGSLADQIGVGPGRLDTH</sequence>
<dbReference type="AlphaFoldDB" id="A0A7U5MRD3"/>